<dbReference type="EMBL" id="WSRP01000027">
    <property type="protein sequence ID" value="MVX57303.1"/>
    <property type="molecule type" value="Genomic_DNA"/>
</dbReference>
<evidence type="ECO:0000256" key="3">
    <source>
        <dbReference type="ARBA" id="ARBA00004799"/>
    </source>
</evidence>
<comment type="similarity">
    <text evidence="5 23">Belongs to the folylpolyglutamate synthase family.</text>
</comment>
<comment type="pathway">
    <text evidence="3">Cofactor biosynthesis; tetrahydrofolate biosynthesis; 7,8-dihydrofolate from 2-amino-4-hydroxy-6-hydroxymethyl-7,8-dihydropteridine diphosphate and 4-aminobenzoate: step 2/2.</text>
</comment>
<evidence type="ECO:0000256" key="21">
    <source>
        <dbReference type="ARBA" id="ARBA00049035"/>
    </source>
</evidence>
<evidence type="ECO:0000256" key="15">
    <source>
        <dbReference type="ARBA" id="ARBA00022909"/>
    </source>
</evidence>
<evidence type="ECO:0000256" key="23">
    <source>
        <dbReference type="PIRNR" id="PIRNR001563"/>
    </source>
</evidence>
<dbReference type="GO" id="GO:0004326">
    <property type="term" value="F:tetrahydrofolylpolyglutamate synthase activity"/>
    <property type="evidence" value="ECO:0007669"/>
    <property type="project" value="UniProtKB-EC"/>
</dbReference>
<evidence type="ECO:0000256" key="17">
    <source>
        <dbReference type="ARBA" id="ARBA00030592"/>
    </source>
</evidence>
<keyword evidence="15" id="KW-0289">Folate biosynthesis</keyword>
<dbReference type="Pfam" id="PF08245">
    <property type="entry name" value="Mur_ligase_M"/>
    <property type="match status" value="1"/>
</dbReference>
<comment type="catalytic activity">
    <reaction evidence="21">
        <text>(6R)-5,10-methylenetetrahydrofolyl-(gamma-L-Glu)(n) + L-glutamate + ATP = (6R)-5,10-methylenetetrahydrofolyl-(gamma-L-Glu)(n+1) + ADP + phosphate + H(+)</text>
        <dbReference type="Rhea" id="RHEA:51912"/>
        <dbReference type="Rhea" id="RHEA-COMP:13257"/>
        <dbReference type="Rhea" id="RHEA-COMP:13258"/>
        <dbReference type="ChEBI" id="CHEBI:15378"/>
        <dbReference type="ChEBI" id="CHEBI:29985"/>
        <dbReference type="ChEBI" id="CHEBI:30616"/>
        <dbReference type="ChEBI" id="CHEBI:43474"/>
        <dbReference type="ChEBI" id="CHEBI:136572"/>
        <dbReference type="ChEBI" id="CHEBI:456216"/>
        <dbReference type="EC" id="6.3.2.17"/>
    </reaction>
</comment>
<dbReference type="PANTHER" id="PTHR11136:SF0">
    <property type="entry name" value="DIHYDROFOLATE SYNTHETASE-RELATED"/>
    <property type="match status" value="1"/>
</dbReference>
<evidence type="ECO:0000259" key="24">
    <source>
        <dbReference type="Pfam" id="PF02875"/>
    </source>
</evidence>
<comment type="catalytic activity">
    <reaction evidence="19">
        <text>(6S)-5,6,7,8-tetrahydrofolyl-(gamma-L-Glu)(n) + L-glutamate + ATP = (6S)-5,6,7,8-tetrahydrofolyl-(gamma-L-Glu)(n+1) + ADP + phosphate + H(+)</text>
        <dbReference type="Rhea" id="RHEA:10580"/>
        <dbReference type="Rhea" id="RHEA-COMP:14738"/>
        <dbReference type="Rhea" id="RHEA-COMP:14740"/>
        <dbReference type="ChEBI" id="CHEBI:15378"/>
        <dbReference type="ChEBI" id="CHEBI:29985"/>
        <dbReference type="ChEBI" id="CHEBI:30616"/>
        <dbReference type="ChEBI" id="CHEBI:43474"/>
        <dbReference type="ChEBI" id="CHEBI:141005"/>
        <dbReference type="ChEBI" id="CHEBI:456216"/>
        <dbReference type="EC" id="6.3.2.17"/>
    </reaction>
</comment>
<evidence type="ECO:0000256" key="9">
    <source>
        <dbReference type="ARBA" id="ARBA00019357"/>
    </source>
</evidence>
<evidence type="ECO:0000256" key="6">
    <source>
        <dbReference type="ARBA" id="ARBA00011245"/>
    </source>
</evidence>
<evidence type="ECO:0000256" key="8">
    <source>
        <dbReference type="ARBA" id="ARBA00013025"/>
    </source>
</evidence>
<dbReference type="GO" id="GO:0046872">
    <property type="term" value="F:metal ion binding"/>
    <property type="evidence" value="ECO:0007669"/>
    <property type="project" value="UniProtKB-KW"/>
</dbReference>
<keyword evidence="10 23" id="KW-0436">Ligase</keyword>
<organism evidence="26 27">
    <name type="scientific">Parasutterella muris</name>
    <dbReference type="NCBI Taxonomy" id="2565572"/>
    <lineage>
        <taxon>Bacteria</taxon>
        <taxon>Pseudomonadati</taxon>
        <taxon>Pseudomonadota</taxon>
        <taxon>Betaproteobacteria</taxon>
        <taxon>Burkholderiales</taxon>
        <taxon>Sutterellaceae</taxon>
        <taxon>Parasutterella</taxon>
    </lineage>
</organism>
<evidence type="ECO:0000259" key="25">
    <source>
        <dbReference type="Pfam" id="PF08245"/>
    </source>
</evidence>
<comment type="catalytic activity">
    <reaction evidence="22">
        <text>7,8-dihydropteroate + L-glutamate + ATP = 7,8-dihydrofolate + ADP + phosphate + H(+)</text>
        <dbReference type="Rhea" id="RHEA:23584"/>
        <dbReference type="ChEBI" id="CHEBI:15378"/>
        <dbReference type="ChEBI" id="CHEBI:17839"/>
        <dbReference type="ChEBI" id="CHEBI:29985"/>
        <dbReference type="ChEBI" id="CHEBI:30616"/>
        <dbReference type="ChEBI" id="CHEBI:43474"/>
        <dbReference type="ChEBI" id="CHEBI:57451"/>
        <dbReference type="ChEBI" id="CHEBI:456216"/>
        <dbReference type="EC" id="6.3.2.12"/>
    </reaction>
</comment>
<dbReference type="InterPro" id="IPR036565">
    <property type="entry name" value="Mur-like_cat_sf"/>
</dbReference>
<dbReference type="PANTHER" id="PTHR11136">
    <property type="entry name" value="FOLYLPOLYGLUTAMATE SYNTHASE-RELATED"/>
    <property type="match status" value="1"/>
</dbReference>
<evidence type="ECO:0000256" key="10">
    <source>
        <dbReference type="ARBA" id="ARBA00022598"/>
    </source>
</evidence>
<dbReference type="SUPFAM" id="SSF53244">
    <property type="entry name" value="MurD-like peptide ligases, peptide-binding domain"/>
    <property type="match status" value="1"/>
</dbReference>
<keyword evidence="12 23" id="KW-0547">Nucleotide-binding</keyword>
<evidence type="ECO:0000256" key="13">
    <source>
        <dbReference type="ARBA" id="ARBA00022840"/>
    </source>
</evidence>
<dbReference type="GO" id="GO:0046654">
    <property type="term" value="P:tetrahydrofolate biosynthetic process"/>
    <property type="evidence" value="ECO:0007669"/>
    <property type="project" value="UniProtKB-UniPathway"/>
</dbReference>
<evidence type="ECO:0000256" key="12">
    <source>
        <dbReference type="ARBA" id="ARBA00022741"/>
    </source>
</evidence>
<dbReference type="OrthoDB" id="9809356at2"/>
<dbReference type="AlphaFoldDB" id="A0A6L6YKK2"/>
<evidence type="ECO:0000313" key="26">
    <source>
        <dbReference type="EMBL" id="MVX57303.1"/>
    </source>
</evidence>
<evidence type="ECO:0000256" key="2">
    <source>
        <dbReference type="ARBA" id="ARBA00002714"/>
    </source>
</evidence>
<evidence type="ECO:0000256" key="20">
    <source>
        <dbReference type="ARBA" id="ARBA00047808"/>
    </source>
</evidence>
<accession>A0A6L6YKK2</accession>
<dbReference type="Gene3D" id="3.40.1190.10">
    <property type="entry name" value="Mur-like, catalytic domain"/>
    <property type="match status" value="1"/>
</dbReference>
<keyword evidence="14" id="KW-0460">Magnesium</keyword>
<dbReference type="Proteomes" id="UP000472580">
    <property type="component" value="Unassembled WGS sequence"/>
</dbReference>
<proteinExistence type="inferred from homology"/>
<dbReference type="FunFam" id="3.40.1190.10:FF:000004">
    <property type="entry name" value="Dihydrofolate synthase/folylpolyglutamate synthase"/>
    <property type="match status" value="1"/>
</dbReference>
<dbReference type="UniPathway" id="UPA00077">
    <property type="reaction ID" value="UER00157"/>
</dbReference>
<evidence type="ECO:0000256" key="16">
    <source>
        <dbReference type="ARBA" id="ARBA00030048"/>
    </source>
</evidence>
<keyword evidence="13 23" id="KW-0067">ATP-binding</keyword>
<comment type="cofactor">
    <cofactor evidence="1">
        <name>Mg(2+)</name>
        <dbReference type="ChEBI" id="CHEBI:18420"/>
    </cofactor>
</comment>
<evidence type="ECO:0000313" key="27">
    <source>
        <dbReference type="Proteomes" id="UP000472580"/>
    </source>
</evidence>
<evidence type="ECO:0000256" key="4">
    <source>
        <dbReference type="ARBA" id="ARBA00005150"/>
    </source>
</evidence>
<evidence type="ECO:0000256" key="18">
    <source>
        <dbReference type="ARBA" id="ARBA00032510"/>
    </source>
</evidence>
<feature type="domain" description="Mur ligase C-terminal" evidence="24">
    <location>
        <begin position="288"/>
        <end position="409"/>
    </location>
</feature>
<dbReference type="GO" id="GO:0005524">
    <property type="term" value="F:ATP binding"/>
    <property type="evidence" value="ECO:0007669"/>
    <property type="project" value="UniProtKB-KW"/>
</dbReference>
<evidence type="ECO:0000256" key="5">
    <source>
        <dbReference type="ARBA" id="ARBA00008276"/>
    </source>
</evidence>
<feature type="domain" description="Mur ligase central" evidence="25">
    <location>
        <begin position="46"/>
        <end position="262"/>
    </location>
</feature>
<dbReference type="SUPFAM" id="SSF53623">
    <property type="entry name" value="MurD-like peptide ligases, catalytic domain"/>
    <property type="match status" value="1"/>
</dbReference>
<evidence type="ECO:0000256" key="11">
    <source>
        <dbReference type="ARBA" id="ARBA00022723"/>
    </source>
</evidence>
<evidence type="ECO:0000256" key="22">
    <source>
        <dbReference type="ARBA" id="ARBA00049161"/>
    </source>
</evidence>
<comment type="caution">
    <text evidence="26">The sequence shown here is derived from an EMBL/GenBank/DDBJ whole genome shotgun (WGS) entry which is preliminary data.</text>
</comment>
<evidence type="ECO:0000256" key="14">
    <source>
        <dbReference type="ARBA" id="ARBA00022842"/>
    </source>
</evidence>
<evidence type="ECO:0000256" key="1">
    <source>
        <dbReference type="ARBA" id="ARBA00001946"/>
    </source>
</evidence>
<dbReference type="NCBIfam" id="NF008101">
    <property type="entry name" value="PRK10846.1"/>
    <property type="match status" value="1"/>
</dbReference>
<keyword evidence="11" id="KW-0479">Metal-binding</keyword>
<dbReference type="EC" id="6.3.2.17" evidence="8"/>
<reference evidence="26 27" key="1">
    <citation type="submission" date="2019-12" db="EMBL/GenBank/DDBJ databases">
        <title>Microbes associate with the intestines of laboratory mice.</title>
        <authorList>
            <person name="Navarre W."/>
            <person name="Wong E."/>
        </authorList>
    </citation>
    <scope>NUCLEOTIDE SEQUENCE [LARGE SCALE GENOMIC DNA]</scope>
    <source>
        <strain evidence="26 27">NM82_D38</strain>
    </source>
</reference>
<dbReference type="EC" id="6.3.2.12" evidence="7"/>
<dbReference type="RefSeq" id="WP_160335729.1">
    <property type="nucleotide sequence ID" value="NZ_WSRP01000027.1"/>
</dbReference>
<dbReference type="Pfam" id="PF02875">
    <property type="entry name" value="Mur_ligase_C"/>
    <property type="match status" value="1"/>
</dbReference>
<dbReference type="InterPro" id="IPR004101">
    <property type="entry name" value="Mur_ligase_C"/>
</dbReference>
<dbReference type="GO" id="GO:0008841">
    <property type="term" value="F:dihydrofolate synthase activity"/>
    <property type="evidence" value="ECO:0007669"/>
    <property type="project" value="UniProtKB-EC"/>
</dbReference>
<dbReference type="GO" id="GO:0046656">
    <property type="term" value="P:folic acid biosynthetic process"/>
    <property type="evidence" value="ECO:0007669"/>
    <property type="project" value="UniProtKB-KW"/>
</dbReference>
<dbReference type="InterPro" id="IPR001645">
    <property type="entry name" value="Folylpolyglutamate_synth"/>
</dbReference>
<dbReference type="PIRSF" id="PIRSF001563">
    <property type="entry name" value="Folylpolyglu_synth"/>
    <property type="match status" value="1"/>
</dbReference>
<comment type="catalytic activity">
    <reaction evidence="20">
        <text>10-formyltetrahydrofolyl-(gamma-L-Glu)(n) + L-glutamate + ATP = 10-formyltetrahydrofolyl-(gamma-L-Glu)(n+1) + ADP + phosphate + H(+)</text>
        <dbReference type="Rhea" id="RHEA:51904"/>
        <dbReference type="Rhea" id="RHEA-COMP:13088"/>
        <dbReference type="Rhea" id="RHEA-COMP:14300"/>
        <dbReference type="ChEBI" id="CHEBI:15378"/>
        <dbReference type="ChEBI" id="CHEBI:29985"/>
        <dbReference type="ChEBI" id="CHEBI:30616"/>
        <dbReference type="ChEBI" id="CHEBI:43474"/>
        <dbReference type="ChEBI" id="CHEBI:134413"/>
        <dbReference type="ChEBI" id="CHEBI:456216"/>
        <dbReference type="EC" id="6.3.2.17"/>
    </reaction>
</comment>
<keyword evidence="27" id="KW-1185">Reference proteome</keyword>
<comment type="pathway">
    <text evidence="4">Cofactor biosynthesis; tetrahydrofolylpolyglutamate biosynthesis.</text>
</comment>
<protein>
    <recommendedName>
        <fullName evidence="9">Dihydrofolate synthase/folylpolyglutamate synthase</fullName>
        <ecNumber evidence="7">6.3.2.12</ecNumber>
        <ecNumber evidence="8">6.3.2.17</ecNumber>
    </recommendedName>
    <alternativeName>
        <fullName evidence="18">Folylpoly-gamma-glutamate synthetase-dihydrofolate synthetase</fullName>
    </alternativeName>
    <alternativeName>
        <fullName evidence="16">Folylpolyglutamate synthetase</fullName>
    </alternativeName>
    <alternativeName>
        <fullName evidence="17">Tetrahydrofolylpolyglutamate synthase</fullName>
    </alternativeName>
</protein>
<gene>
    <name evidence="26" type="primary">folC</name>
    <name evidence="26" type="ORF">E5987_08825</name>
</gene>
<dbReference type="InterPro" id="IPR036615">
    <property type="entry name" value="Mur_ligase_C_dom_sf"/>
</dbReference>
<dbReference type="NCBIfam" id="TIGR01499">
    <property type="entry name" value="folC"/>
    <property type="match status" value="1"/>
</dbReference>
<dbReference type="InterPro" id="IPR013221">
    <property type="entry name" value="Mur_ligase_cen"/>
</dbReference>
<evidence type="ECO:0000256" key="19">
    <source>
        <dbReference type="ARBA" id="ARBA00047493"/>
    </source>
</evidence>
<name>A0A6L6YKK2_9BURK</name>
<evidence type="ECO:0000256" key="7">
    <source>
        <dbReference type="ARBA" id="ARBA00013023"/>
    </source>
</evidence>
<comment type="subunit">
    <text evidence="6">Monomer.</text>
</comment>
<comment type="function">
    <text evidence="2">Functions in two distinct reactions of the de novo folate biosynthetic pathway. Catalyzes the addition of a glutamate residue to dihydropteroate (7,8-dihydropteroate or H2Pte) to form dihydrofolate (7,8-dihydrofolate monoglutamate or H2Pte-Glu). Also catalyzes successive additions of L-glutamate to tetrahydrofolate or 10-formyltetrahydrofolate or 5,10-methylenetetrahydrofolate, leading to folylpolyglutamate derivatives.</text>
</comment>
<sequence length="426" mass="46735">MNFDTLDQWLSHIEKLHSQTIDLGLERMNEMIKRLGIHFDCPVFTVGGTNGKGSTCAFLESALLESGYSVGVHTSPHLIRFNERVRLNGKDASDEDLMLMFSKVEQARGEMTLSYFEYTLLGILLLFMEKKPDALVLEIGLGGKLDAVNTIEPTVSIITSVGIDHTAYLGETRDKIGWEKAHIYRPGKSAVCADDDPPASLVNYAREIGAKLLVRGKDFAAIHVPGRDTWDFVGSKGKLKDLPLPTMPGEHQLSNASGAIEALQCVSDRLEVGRDSICAALLATKVIGRFSKVSTKPDIYLDVGHNPHAAKELAKTLQQIPRPKAAVFGMLSDKDRKQVCEIMKNTFDVWYLCDLEGPRGGKAEDLKAFLVESGVLAERIRTFDNVKTALETAVNERGGTDKITVFGSFLTVASAIEDLKVPVGRD</sequence>
<dbReference type="Gene3D" id="3.90.190.20">
    <property type="entry name" value="Mur ligase, C-terminal domain"/>
    <property type="match status" value="1"/>
</dbReference>
<dbReference type="GO" id="GO:0005737">
    <property type="term" value="C:cytoplasm"/>
    <property type="evidence" value="ECO:0007669"/>
    <property type="project" value="TreeGrafter"/>
</dbReference>